<evidence type="ECO:0000256" key="2">
    <source>
        <dbReference type="ARBA" id="ARBA00023015"/>
    </source>
</evidence>
<organism evidence="6 7">
    <name type="scientific">Brevibacterium samyangense</name>
    <dbReference type="NCBI Taxonomy" id="366888"/>
    <lineage>
        <taxon>Bacteria</taxon>
        <taxon>Bacillati</taxon>
        <taxon>Actinomycetota</taxon>
        <taxon>Actinomycetes</taxon>
        <taxon>Micrococcales</taxon>
        <taxon>Brevibacteriaceae</taxon>
        <taxon>Brevibacterium</taxon>
    </lineage>
</organism>
<dbReference type="Proteomes" id="UP001500755">
    <property type="component" value="Unassembled WGS sequence"/>
</dbReference>
<evidence type="ECO:0000313" key="6">
    <source>
        <dbReference type="EMBL" id="GAA2011384.1"/>
    </source>
</evidence>
<keyword evidence="2" id="KW-0805">Transcription regulation</keyword>
<dbReference type="Pfam" id="PF07739">
    <property type="entry name" value="TipAS"/>
    <property type="match status" value="1"/>
</dbReference>
<dbReference type="InterPro" id="IPR047057">
    <property type="entry name" value="MerR_fam"/>
</dbReference>
<name>A0ABP5EZD8_9MICO</name>
<dbReference type="SUPFAM" id="SSF89082">
    <property type="entry name" value="Antibiotic binding domain of TipA-like multidrug resistance regulators"/>
    <property type="match status" value="1"/>
</dbReference>
<comment type="caution">
    <text evidence="6">The sequence shown here is derived from an EMBL/GenBank/DDBJ whole genome shotgun (WGS) entry which is preliminary data.</text>
</comment>
<dbReference type="PROSITE" id="PS50937">
    <property type="entry name" value="HTH_MERR_2"/>
    <property type="match status" value="1"/>
</dbReference>
<keyword evidence="1" id="KW-0678">Repressor</keyword>
<gene>
    <name evidence="6" type="ORF">GCM10009755_23430</name>
</gene>
<reference evidence="7" key="1">
    <citation type="journal article" date="2019" name="Int. J. Syst. Evol. Microbiol.">
        <title>The Global Catalogue of Microorganisms (GCM) 10K type strain sequencing project: providing services to taxonomists for standard genome sequencing and annotation.</title>
        <authorList>
            <consortium name="The Broad Institute Genomics Platform"/>
            <consortium name="The Broad Institute Genome Sequencing Center for Infectious Disease"/>
            <person name="Wu L."/>
            <person name="Ma J."/>
        </authorList>
    </citation>
    <scope>NUCLEOTIDE SEQUENCE [LARGE SCALE GENOMIC DNA]</scope>
    <source>
        <strain evidence="7">JCM 14546</strain>
    </source>
</reference>
<keyword evidence="3" id="KW-0238">DNA-binding</keyword>
<dbReference type="PANTHER" id="PTHR30204">
    <property type="entry name" value="REDOX-CYCLING DRUG-SENSING TRANSCRIPTIONAL ACTIVATOR SOXR"/>
    <property type="match status" value="1"/>
</dbReference>
<evidence type="ECO:0000256" key="3">
    <source>
        <dbReference type="ARBA" id="ARBA00023125"/>
    </source>
</evidence>
<dbReference type="EMBL" id="BAAANO010000021">
    <property type="protein sequence ID" value="GAA2011384.1"/>
    <property type="molecule type" value="Genomic_DNA"/>
</dbReference>
<dbReference type="Pfam" id="PF13411">
    <property type="entry name" value="MerR_1"/>
    <property type="match status" value="1"/>
</dbReference>
<keyword evidence="7" id="KW-1185">Reference proteome</keyword>
<sequence>MTQEWPIREVARATGLTSRTLRHYEQIGLLTPSRVADNGYRFYGEAEMSRLYRILSLRALELPLAAIRTALADEATLTEAIESHLTFLEERRERTNQQIRAVRQTLDAVKKGHTMSIEDVFAGFDNSQYESEVRERWGDEAWERSAERRARMSEDERRADDARSLDINAALREAASAGTDPAGMEFQELVAAHHRWVADHWGGRMPDATAYAGLADMYVADARFAATYDGQENAERIREAMKVWIGAHLGE</sequence>
<keyword evidence="4" id="KW-0804">Transcription</keyword>
<dbReference type="InterPro" id="IPR036244">
    <property type="entry name" value="TipA-like_antibiotic-bd"/>
</dbReference>
<dbReference type="PANTHER" id="PTHR30204:SF69">
    <property type="entry name" value="MERR-FAMILY TRANSCRIPTIONAL REGULATOR"/>
    <property type="match status" value="1"/>
</dbReference>
<protein>
    <submittedName>
        <fullName evidence="6">TipAS antibiotic-recognition domain-containing protein</fullName>
    </submittedName>
</protein>
<dbReference type="CDD" id="cd01106">
    <property type="entry name" value="HTH_TipAL-Mta"/>
    <property type="match status" value="1"/>
</dbReference>
<dbReference type="InterPro" id="IPR012925">
    <property type="entry name" value="TipAS_dom"/>
</dbReference>
<dbReference type="InterPro" id="IPR000551">
    <property type="entry name" value="MerR-type_HTH_dom"/>
</dbReference>
<feature type="domain" description="HTH merR-type" evidence="5">
    <location>
        <begin position="4"/>
        <end position="73"/>
    </location>
</feature>
<dbReference type="Gene3D" id="1.10.490.50">
    <property type="entry name" value="Antibiotic binding domain of TipA-like multidrug resistance regulators"/>
    <property type="match status" value="1"/>
</dbReference>
<dbReference type="InterPro" id="IPR009061">
    <property type="entry name" value="DNA-bd_dom_put_sf"/>
</dbReference>
<evidence type="ECO:0000256" key="1">
    <source>
        <dbReference type="ARBA" id="ARBA00022491"/>
    </source>
</evidence>
<proteinExistence type="predicted"/>
<evidence type="ECO:0000313" key="7">
    <source>
        <dbReference type="Proteomes" id="UP001500755"/>
    </source>
</evidence>
<dbReference type="SUPFAM" id="SSF46955">
    <property type="entry name" value="Putative DNA-binding domain"/>
    <property type="match status" value="1"/>
</dbReference>
<evidence type="ECO:0000256" key="4">
    <source>
        <dbReference type="ARBA" id="ARBA00023163"/>
    </source>
</evidence>
<dbReference type="Gene3D" id="1.10.1660.10">
    <property type="match status" value="1"/>
</dbReference>
<dbReference type="RefSeq" id="WP_344309921.1">
    <property type="nucleotide sequence ID" value="NZ_BAAANO010000021.1"/>
</dbReference>
<evidence type="ECO:0000259" key="5">
    <source>
        <dbReference type="PROSITE" id="PS50937"/>
    </source>
</evidence>
<accession>A0ABP5EZD8</accession>
<dbReference type="SMART" id="SM00422">
    <property type="entry name" value="HTH_MERR"/>
    <property type="match status" value="1"/>
</dbReference>